<dbReference type="Pfam" id="PF01212">
    <property type="entry name" value="Beta_elim_lyase"/>
    <property type="match status" value="1"/>
</dbReference>
<dbReference type="AlphaFoldDB" id="A0A326U2W2"/>
<dbReference type="RefSeq" id="WP_111324391.1">
    <property type="nucleotide sequence ID" value="NZ_BIFX01000003.1"/>
</dbReference>
<comment type="cofactor">
    <cofactor evidence="1">
        <name>pyridoxal 5'-phosphate</name>
        <dbReference type="ChEBI" id="CHEBI:597326"/>
    </cofactor>
</comment>
<reference evidence="8 9" key="1">
    <citation type="submission" date="2018-06" db="EMBL/GenBank/DDBJ databases">
        <title>Genomic Encyclopedia of Archaeal and Bacterial Type Strains, Phase II (KMG-II): from individual species to whole genera.</title>
        <authorList>
            <person name="Goeker M."/>
        </authorList>
    </citation>
    <scope>NUCLEOTIDE SEQUENCE [LARGE SCALE GENOMIC DNA]</scope>
    <source>
        <strain evidence="8 9">ATCC BAA-1881</strain>
    </source>
</reference>
<evidence type="ECO:0000256" key="3">
    <source>
        <dbReference type="ARBA" id="ARBA00022898"/>
    </source>
</evidence>
<dbReference type="GO" id="GO:0006545">
    <property type="term" value="P:glycine biosynthetic process"/>
    <property type="evidence" value="ECO:0007669"/>
    <property type="project" value="TreeGrafter"/>
</dbReference>
<evidence type="ECO:0000313" key="8">
    <source>
        <dbReference type="EMBL" id="PZW26093.1"/>
    </source>
</evidence>
<dbReference type="InterPro" id="IPR015422">
    <property type="entry name" value="PyrdxlP-dep_Trfase_small"/>
</dbReference>
<evidence type="ECO:0000256" key="4">
    <source>
        <dbReference type="ARBA" id="ARBA00023239"/>
    </source>
</evidence>
<dbReference type="NCBIfam" id="NF007825">
    <property type="entry name" value="PRK10534.1"/>
    <property type="match status" value="1"/>
</dbReference>
<evidence type="ECO:0000259" key="7">
    <source>
        <dbReference type="Pfam" id="PF01212"/>
    </source>
</evidence>
<dbReference type="Gene3D" id="3.90.1150.10">
    <property type="entry name" value="Aspartate Aminotransferase, domain 1"/>
    <property type="match status" value="1"/>
</dbReference>
<evidence type="ECO:0000256" key="2">
    <source>
        <dbReference type="ARBA" id="ARBA00006966"/>
    </source>
</evidence>
<dbReference type="GO" id="GO:0006567">
    <property type="term" value="P:L-threonine catabolic process"/>
    <property type="evidence" value="ECO:0007669"/>
    <property type="project" value="TreeGrafter"/>
</dbReference>
<accession>A0A326U2W2</accession>
<feature type="coiled-coil region" evidence="6">
    <location>
        <begin position="243"/>
        <end position="270"/>
    </location>
</feature>
<name>A0A326U2W2_THEHA</name>
<evidence type="ECO:0000256" key="6">
    <source>
        <dbReference type="SAM" id="Coils"/>
    </source>
</evidence>
<gene>
    <name evidence="8" type="ORF">EI42_04052</name>
</gene>
<dbReference type="InterPro" id="IPR015421">
    <property type="entry name" value="PyrdxlP-dep_Trfase_major"/>
</dbReference>
<dbReference type="InterPro" id="IPR001597">
    <property type="entry name" value="ArAA_b-elim_lyase/Thr_aldolase"/>
</dbReference>
<dbReference type="PIRSF" id="PIRSF017617">
    <property type="entry name" value="Thr_aldolase"/>
    <property type="match status" value="1"/>
</dbReference>
<protein>
    <submittedName>
        <fullName evidence="8">L-threonine aldolase</fullName>
    </submittedName>
</protein>
<dbReference type="EMBL" id="QKUF01000016">
    <property type="protein sequence ID" value="PZW26093.1"/>
    <property type="molecule type" value="Genomic_DNA"/>
</dbReference>
<dbReference type="GO" id="GO:0008732">
    <property type="term" value="F:L-allo-threonine aldolase activity"/>
    <property type="evidence" value="ECO:0007669"/>
    <property type="project" value="TreeGrafter"/>
</dbReference>
<dbReference type="FunFam" id="3.40.640.10:FF:000030">
    <property type="entry name" value="Low-specificity L-threonine aldolase"/>
    <property type="match status" value="1"/>
</dbReference>
<dbReference type="GO" id="GO:0005829">
    <property type="term" value="C:cytosol"/>
    <property type="evidence" value="ECO:0007669"/>
    <property type="project" value="TreeGrafter"/>
</dbReference>
<dbReference type="PANTHER" id="PTHR48097:SF9">
    <property type="entry name" value="L-THREONINE ALDOLASE"/>
    <property type="match status" value="1"/>
</dbReference>
<keyword evidence="4" id="KW-0456">Lyase</keyword>
<keyword evidence="3" id="KW-0663">Pyridoxal phosphate</keyword>
<dbReference type="InterPro" id="IPR015424">
    <property type="entry name" value="PyrdxlP-dep_Trfase"/>
</dbReference>
<evidence type="ECO:0000256" key="5">
    <source>
        <dbReference type="PIRSR" id="PIRSR017617-1"/>
    </source>
</evidence>
<feature type="domain" description="Aromatic amino acid beta-eliminating lyase/threonine aldolase" evidence="7">
    <location>
        <begin position="4"/>
        <end position="288"/>
    </location>
</feature>
<evidence type="ECO:0000313" key="9">
    <source>
        <dbReference type="Proteomes" id="UP000248806"/>
    </source>
</evidence>
<sequence length="367" mass="39463">MIVDLRSDSVTRPSAEMQRVMYQIELGDDVLGDDRTVQALEEYTATLVQKEAALFVPSGTQANLIAILVHCQRGDEIILGSEAHIFHYELAGPAALAGVQARLIPNLPDGSLPMELLSQSFRASGPLFPPITLVCLENTQNRCSGAPIDIVHTQQVADIAHARGAALHLDGARIFNAAVALNCRIEDLVAPADSVAFSLCKGLGAPSGAMLCGSTTFIRHARRWRKTLGGAMHMPGMLAAAGLYALQHMIERLQEDHENARRLAEGLAGLPAIHVDSESVHTNIVIVQLKDEKITVHDFLAQLEARGVLALAFGSRAIRLVTHKDIGQVHIERAITVFQSIVSTPVFSPPAFSRGTEQPPGGTRVSL</sequence>
<proteinExistence type="inferred from homology"/>
<dbReference type="NCBIfam" id="NF041359">
    <property type="entry name" value="GntG_guanitoxin"/>
    <property type="match status" value="1"/>
</dbReference>
<dbReference type="OrthoDB" id="9774495at2"/>
<evidence type="ECO:0000256" key="1">
    <source>
        <dbReference type="ARBA" id="ARBA00001933"/>
    </source>
</evidence>
<feature type="modified residue" description="N6-(pyridoxal phosphate)lysine" evidence="5">
    <location>
        <position position="201"/>
    </location>
</feature>
<comment type="caution">
    <text evidence="8">The sequence shown here is derived from an EMBL/GenBank/DDBJ whole genome shotgun (WGS) entry which is preliminary data.</text>
</comment>
<keyword evidence="9" id="KW-1185">Reference proteome</keyword>
<dbReference type="Proteomes" id="UP000248806">
    <property type="component" value="Unassembled WGS sequence"/>
</dbReference>
<comment type="similarity">
    <text evidence="2">Belongs to the threonine aldolase family.</text>
</comment>
<dbReference type="SUPFAM" id="SSF53383">
    <property type="entry name" value="PLP-dependent transferases"/>
    <property type="match status" value="1"/>
</dbReference>
<dbReference type="InterPro" id="IPR023603">
    <property type="entry name" value="Low_specificity_L-TA-like"/>
</dbReference>
<dbReference type="Gene3D" id="3.40.640.10">
    <property type="entry name" value="Type I PLP-dependent aspartate aminotransferase-like (Major domain)"/>
    <property type="match status" value="1"/>
</dbReference>
<dbReference type="FunFam" id="3.90.1150.10:FF:000041">
    <property type="entry name" value="Low-specificity L-threonine aldolase"/>
    <property type="match status" value="1"/>
</dbReference>
<dbReference type="PANTHER" id="PTHR48097">
    <property type="entry name" value="L-THREONINE ALDOLASE-RELATED"/>
    <property type="match status" value="1"/>
</dbReference>
<keyword evidence="6" id="KW-0175">Coiled coil</keyword>
<organism evidence="8 9">
    <name type="scientific">Thermosporothrix hazakensis</name>
    <dbReference type="NCBI Taxonomy" id="644383"/>
    <lineage>
        <taxon>Bacteria</taxon>
        <taxon>Bacillati</taxon>
        <taxon>Chloroflexota</taxon>
        <taxon>Ktedonobacteria</taxon>
        <taxon>Ktedonobacterales</taxon>
        <taxon>Thermosporotrichaceae</taxon>
        <taxon>Thermosporothrix</taxon>
    </lineage>
</organism>